<dbReference type="KEGG" id="eio:H9L01_00425"/>
<accession>A0A7G9RZ53</accession>
<dbReference type="RefSeq" id="WP_187533999.1">
    <property type="nucleotide sequence ID" value="NZ_CBCSHU010000025.1"/>
</dbReference>
<proteinExistence type="predicted"/>
<evidence type="ECO:0000313" key="1">
    <source>
        <dbReference type="EMBL" id="QNN60878.1"/>
    </source>
</evidence>
<evidence type="ECO:0000313" key="2">
    <source>
        <dbReference type="Proteomes" id="UP000515928"/>
    </source>
</evidence>
<dbReference type="EMBL" id="CP060715">
    <property type="protein sequence ID" value="QNN60878.1"/>
    <property type="molecule type" value="Genomic_DNA"/>
</dbReference>
<dbReference type="Proteomes" id="UP000515928">
    <property type="component" value="Chromosome"/>
</dbReference>
<name>A0A7G9RZ53_9FIRM</name>
<dbReference type="AlphaFoldDB" id="A0A7G9RZ53"/>
<gene>
    <name evidence="1" type="ORF">H9L01_00425</name>
</gene>
<reference evidence="1 2" key="1">
    <citation type="submission" date="2020-08" db="EMBL/GenBank/DDBJ databases">
        <title>Genome sequence of Erysipelothrix inopinata DSM 15511T.</title>
        <authorList>
            <person name="Hyun D.-W."/>
            <person name="Bae J.-W."/>
        </authorList>
    </citation>
    <scope>NUCLEOTIDE SEQUENCE [LARGE SCALE GENOMIC DNA]</scope>
    <source>
        <strain evidence="1 2">DSM 15511</strain>
    </source>
</reference>
<keyword evidence="2" id="KW-1185">Reference proteome</keyword>
<organism evidence="1 2">
    <name type="scientific">Erysipelothrix inopinata</name>
    <dbReference type="NCBI Taxonomy" id="225084"/>
    <lineage>
        <taxon>Bacteria</taxon>
        <taxon>Bacillati</taxon>
        <taxon>Bacillota</taxon>
        <taxon>Erysipelotrichia</taxon>
        <taxon>Erysipelotrichales</taxon>
        <taxon>Erysipelotrichaceae</taxon>
        <taxon>Erysipelothrix</taxon>
    </lineage>
</organism>
<protein>
    <submittedName>
        <fullName evidence="1">Uncharacterized protein</fullName>
    </submittedName>
</protein>
<sequence length="247" mass="29103">MNALELSKQLNSKLTDIFKEDDSDFFKKYFNEAKKKEKETYTESFFSVVNEVIGENFMRAYSKGDYVSFTEYSQREKLTVDLVSWISFNDGSTDKNIKENLWKYETLFEHENDGFTWLDELQKLCSLKCENKLIVTYGRCPQGNSEYFNKDRNVILGNPPQTPDKKGVNLLDHANKIVKETLSHSEQKFIEMAKDDEKFLEVFPNIVVMFGAEVAELENNNKELSAYLYDRYQYNYIQEKFVLIQED</sequence>